<dbReference type="Proteomes" id="UP000887579">
    <property type="component" value="Unplaced"/>
</dbReference>
<reference evidence="2" key="1">
    <citation type="submission" date="2022-11" db="UniProtKB">
        <authorList>
            <consortium name="WormBaseParasite"/>
        </authorList>
    </citation>
    <scope>IDENTIFICATION</scope>
</reference>
<dbReference type="WBParaSite" id="ES5_v2.g11677.t1">
    <property type="protein sequence ID" value="ES5_v2.g11677.t1"/>
    <property type="gene ID" value="ES5_v2.g11677"/>
</dbReference>
<sequence length="167" mass="18237">KTMNRPGPSGGGGGGKSAPSGGNSKIMMSKTQLLSDYRSRLRGALRSAAENIQGLALAAKIPSDDSHKHHSQTARTAHYNTVRNELINRATLIVKAAEELLTLNNDVKSFTILRDFKSVNEAIMQSESTFKQEISRGANSYDGMRLVNAGMSADLDKELNDHFQRNY</sequence>
<protein>
    <submittedName>
        <fullName evidence="2">Mediator of RNA polymerase II transcription subunit 22</fullName>
    </submittedName>
</protein>
<accession>A0AC34F3U8</accession>
<proteinExistence type="predicted"/>
<name>A0AC34F3U8_9BILA</name>
<organism evidence="1 2">
    <name type="scientific">Panagrolaimus sp. ES5</name>
    <dbReference type="NCBI Taxonomy" id="591445"/>
    <lineage>
        <taxon>Eukaryota</taxon>
        <taxon>Metazoa</taxon>
        <taxon>Ecdysozoa</taxon>
        <taxon>Nematoda</taxon>
        <taxon>Chromadorea</taxon>
        <taxon>Rhabditida</taxon>
        <taxon>Tylenchina</taxon>
        <taxon>Panagrolaimomorpha</taxon>
        <taxon>Panagrolaimoidea</taxon>
        <taxon>Panagrolaimidae</taxon>
        <taxon>Panagrolaimus</taxon>
    </lineage>
</organism>
<evidence type="ECO:0000313" key="2">
    <source>
        <dbReference type="WBParaSite" id="ES5_v2.g11677.t1"/>
    </source>
</evidence>
<evidence type="ECO:0000313" key="1">
    <source>
        <dbReference type="Proteomes" id="UP000887579"/>
    </source>
</evidence>